<evidence type="ECO:0000313" key="15">
    <source>
        <dbReference type="Proteomes" id="UP001312908"/>
    </source>
</evidence>
<comment type="cofactor">
    <cofactor evidence="1 10">
        <name>Mg(2+)</name>
        <dbReference type="ChEBI" id="CHEBI:18420"/>
    </cofactor>
</comment>
<dbReference type="PANTHER" id="PTHR11088:SF60">
    <property type="entry name" value="TRNA DIMETHYLALLYLTRANSFERASE"/>
    <property type="match status" value="1"/>
</dbReference>
<comment type="caution">
    <text evidence="10">Lacks conserved residue(s) required for the propagation of feature annotation.</text>
</comment>
<gene>
    <name evidence="10" type="primary">miaA</name>
    <name evidence="14" type="ORF">DOFOFD_03380</name>
</gene>
<evidence type="ECO:0000256" key="6">
    <source>
        <dbReference type="ARBA" id="ARBA00022741"/>
    </source>
</evidence>
<dbReference type="Proteomes" id="UP001312908">
    <property type="component" value="Unassembled WGS sequence"/>
</dbReference>
<comment type="caution">
    <text evidence="14">The sequence shown here is derived from an EMBL/GenBank/DDBJ whole genome shotgun (WGS) entry which is preliminary data.</text>
</comment>
<evidence type="ECO:0000256" key="13">
    <source>
        <dbReference type="RuleBase" id="RU003785"/>
    </source>
</evidence>
<dbReference type="InterPro" id="IPR018022">
    <property type="entry name" value="IPT"/>
</dbReference>
<feature type="binding site" evidence="10">
    <location>
        <begin position="28"/>
        <end position="35"/>
    </location>
    <ligand>
        <name>ATP</name>
        <dbReference type="ChEBI" id="CHEBI:30616"/>
    </ligand>
</feature>
<dbReference type="PANTHER" id="PTHR11088">
    <property type="entry name" value="TRNA DIMETHYLALLYLTRANSFERASE"/>
    <property type="match status" value="1"/>
</dbReference>
<keyword evidence="4 10" id="KW-0808">Transferase</keyword>
<reference evidence="14 15" key="1">
    <citation type="submission" date="2023-10" db="EMBL/GenBank/DDBJ databases">
        <title>Sorlinia euscelidii gen. nov., sp. nov., an acetic acid bacteria isolated from the gut of Euscelidius variegatus emitter.</title>
        <authorList>
            <person name="Michoud G."/>
            <person name="Marasco R."/>
            <person name="Seferji K."/>
            <person name="Gonella E."/>
            <person name="Garuglieri E."/>
            <person name="Alma A."/>
            <person name="Mapelli F."/>
            <person name="Borin S."/>
            <person name="Daffonchio D."/>
            <person name="Crotti E."/>
        </authorList>
    </citation>
    <scope>NUCLEOTIDE SEQUENCE [LARGE SCALE GENOMIC DNA]</scope>
    <source>
        <strain evidence="14 15">EV16P</strain>
    </source>
</reference>
<keyword evidence="5 10" id="KW-0819">tRNA processing</keyword>
<organism evidence="14 15">
    <name type="scientific">Sorlinia euscelidii</name>
    <dbReference type="NCBI Taxonomy" id="3081148"/>
    <lineage>
        <taxon>Bacteria</taxon>
        <taxon>Pseudomonadati</taxon>
        <taxon>Pseudomonadota</taxon>
        <taxon>Alphaproteobacteria</taxon>
        <taxon>Acetobacterales</taxon>
        <taxon>Acetobacteraceae</taxon>
        <taxon>Sorlinia</taxon>
    </lineage>
</organism>
<dbReference type="NCBIfam" id="TIGR00174">
    <property type="entry name" value="miaA"/>
    <property type="match status" value="1"/>
</dbReference>
<dbReference type="Pfam" id="PF01715">
    <property type="entry name" value="IPPT"/>
    <property type="match status" value="1"/>
</dbReference>
<evidence type="ECO:0000256" key="1">
    <source>
        <dbReference type="ARBA" id="ARBA00001946"/>
    </source>
</evidence>
<dbReference type="SUPFAM" id="SSF52540">
    <property type="entry name" value="P-loop containing nucleoside triphosphate hydrolases"/>
    <property type="match status" value="2"/>
</dbReference>
<evidence type="ECO:0000256" key="3">
    <source>
        <dbReference type="ARBA" id="ARBA00005842"/>
    </source>
</evidence>
<evidence type="ECO:0000313" key="14">
    <source>
        <dbReference type="EMBL" id="MEE8658054.1"/>
    </source>
</evidence>
<sequence>MGHELAETSFLCHKRRMQHTPTALIVAGPTCSGKSALAFSLAQLFDGVIINADSIQVYRDLRVLTARPSEAEMQAVPHRLYGVLDAAENGSVAWWRRRALNEMEAALELGKLPIFCGGTGMYLRALIEGLVEVPEPGPEARAQAREKLAVEGPEALYAALQSIDPDAIRRIAPADGQRLARVWEVWRGTGKTLSWWRQKSRLPAASCRFIALRLDPPRDALRAAIAARFDVMLDHGAIEEVTALRARNLAPSLPAMRAHGVPELVAFLDGNMTLAMARERATLATGQYTRRQATWFRHHELASDSFTYNLSQRFEQSTQFSERTLEDLEIFIRMRLTRC</sequence>
<comment type="subunit">
    <text evidence="10">Monomer.</text>
</comment>
<comment type="function">
    <text evidence="2 10 12">Catalyzes the transfer of a dimethylallyl group onto the adenine at position 37 in tRNAs that read codons beginning with uridine, leading to the formation of N6-(dimethylallyl)adenosine (i(6)A).</text>
</comment>
<dbReference type="InterPro" id="IPR039657">
    <property type="entry name" value="Dimethylallyltransferase"/>
</dbReference>
<comment type="similarity">
    <text evidence="3 10 13">Belongs to the IPP transferase family.</text>
</comment>
<keyword evidence="6 10" id="KW-0547">Nucleotide-binding</keyword>
<dbReference type="EC" id="2.5.1.75" evidence="10"/>
<evidence type="ECO:0000256" key="4">
    <source>
        <dbReference type="ARBA" id="ARBA00022679"/>
    </source>
</evidence>
<feature type="binding site" evidence="10">
    <location>
        <begin position="30"/>
        <end position="35"/>
    </location>
    <ligand>
        <name>substrate</name>
    </ligand>
</feature>
<keyword evidence="8 10" id="KW-0460">Magnesium</keyword>
<evidence type="ECO:0000256" key="9">
    <source>
        <dbReference type="ARBA" id="ARBA00049563"/>
    </source>
</evidence>
<keyword evidence="15" id="KW-1185">Reference proteome</keyword>
<dbReference type="InterPro" id="IPR027417">
    <property type="entry name" value="P-loop_NTPase"/>
</dbReference>
<evidence type="ECO:0000256" key="8">
    <source>
        <dbReference type="ARBA" id="ARBA00022842"/>
    </source>
</evidence>
<protein>
    <recommendedName>
        <fullName evidence="10">tRNA dimethylallyltransferase</fullName>
        <ecNumber evidence="10">2.5.1.75</ecNumber>
    </recommendedName>
    <alternativeName>
        <fullName evidence="10">Dimethylallyl diphosphate:tRNA dimethylallyltransferase</fullName>
        <shortName evidence="10">DMAPP:tRNA dimethylallyltransferase</shortName>
        <shortName evidence="10">DMATase</shortName>
    </alternativeName>
    <alternativeName>
        <fullName evidence="10">Isopentenyl-diphosphate:tRNA isopentenyltransferase</fullName>
        <shortName evidence="10">IPP transferase</shortName>
        <shortName evidence="10">IPPT</shortName>
        <shortName evidence="10">IPTase</shortName>
    </alternativeName>
</protein>
<dbReference type="Gene3D" id="1.10.20.140">
    <property type="match status" value="1"/>
</dbReference>
<feature type="region of interest" description="Interaction with substrate tRNA" evidence="10">
    <location>
        <begin position="177"/>
        <end position="181"/>
    </location>
</feature>
<feature type="site" description="Interaction with substrate tRNA" evidence="10">
    <location>
        <position position="119"/>
    </location>
</feature>
<feature type="site" description="Interaction with substrate tRNA" evidence="10">
    <location>
        <position position="145"/>
    </location>
</feature>
<evidence type="ECO:0000256" key="2">
    <source>
        <dbReference type="ARBA" id="ARBA00003213"/>
    </source>
</evidence>
<evidence type="ECO:0000256" key="12">
    <source>
        <dbReference type="RuleBase" id="RU003784"/>
    </source>
</evidence>
<name>A0ABU7TZN8_9PROT</name>
<keyword evidence="7 10" id="KW-0067">ATP-binding</keyword>
<evidence type="ECO:0000256" key="7">
    <source>
        <dbReference type="ARBA" id="ARBA00022840"/>
    </source>
</evidence>
<feature type="region of interest" description="Interaction with substrate tRNA" evidence="10">
    <location>
        <begin position="53"/>
        <end position="56"/>
    </location>
</feature>
<evidence type="ECO:0000256" key="11">
    <source>
        <dbReference type="RuleBase" id="RU003783"/>
    </source>
</evidence>
<dbReference type="Gene3D" id="3.40.50.300">
    <property type="entry name" value="P-loop containing nucleotide triphosphate hydrolases"/>
    <property type="match status" value="1"/>
</dbReference>
<accession>A0ABU7TZN8</accession>
<proteinExistence type="inferred from homology"/>
<dbReference type="HAMAP" id="MF_00185">
    <property type="entry name" value="IPP_trans"/>
    <property type="match status" value="1"/>
</dbReference>
<evidence type="ECO:0000256" key="5">
    <source>
        <dbReference type="ARBA" id="ARBA00022694"/>
    </source>
</evidence>
<dbReference type="EMBL" id="JAWJZY010000001">
    <property type="protein sequence ID" value="MEE8658054.1"/>
    <property type="molecule type" value="Genomic_DNA"/>
</dbReference>
<comment type="catalytic activity">
    <reaction evidence="9 10 11">
        <text>adenosine(37) in tRNA + dimethylallyl diphosphate = N(6)-dimethylallyladenosine(37) in tRNA + diphosphate</text>
        <dbReference type="Rhea" id="RHEA:26482"/>
        <dbReference type="Rhea" id="RHEA-COMP:10162"/>
        <dbReference type="Rhea" id="RHEA-COMP:10375"/>
        <dbReference type="ChEBI" id="CHEBI:33019"/>
        <dbReference type="ChEBI" id="CHEBI:57623"/>
        <dbReference type="ChEBI" id="CHEBI:74411"/>
        <dbReference type="ChEBI" id="CHEBI:74415"/>
        <dbReference type="EC" id="2.5.1.75"/>
    </reaction>
</comment>
<evidence type="ECO:0000256" key="10">
    <source>
        <dbReference type="HAMAP-Rule" id="MF_00185"/>
    </source>
</evidence>